<keyword evidence="1" id="KW-0812">Transmembrane</keyword>
<evidence type="ECO:0000256" key="1">
    <source>
        <dbReference type="SAM" id="Phobius"/>
    </source>
</evidence>
<feature type="transmembrane region" description="Helical" evidence="1">
    <location>
        <begin position="12"/>
        <end position="36"/>
    </location>
</feature>
<dbReference type="RefSeq" id="WP_192376901.1">
    <property type="nucleotide sequence ID" value="NZ_CAJHIV010000001.1"/>
</dbReference>
<keyword evidence="1" id="KW-1133">Transmembrane helix</keyword>
<keyword evidence="3" id="KW-1185">Reference proteome</keyword>
<proteinExistence type="predicted"/>
<organism evidence="2 3">
    <name type="scientific">Methylomonas albis</name>
    <dbReference type="NCBI Taxonomy" id="1854563"/>
    <lineage>
        <taxon>Bacteria</taxon>
        <taxon>Pseudomonadati</taxon>
        <taxon>Pseudomonadota</taxon>
        <taxon>Gammaproteobacteria</taxon>
        <taxon>Methylococcales</taxon>
        <taxon>Methylococcaceae</taxon>
        <taxon>Methylomonas</taxon>
    </lineage>
</organism>
<name>A0ABR9D6D9_9GAMM</name>
<comment type="caution">
    <text evidence="2">The sequence shown here is derived from an EMBL/GenBank/DDBJ whole genome shotgun (WGS) entry which is preliminary data.</text>
</comment>
<reference evidence="2 3" key="1">
    <citation type="submission" date="2020-09" db="EMBL/GenBank/DDBJ databases">
        <title>Methylomonas albis sp. nov. and Methylomonas fluvii sp. nov.: Two cold-adapted methanotrophs from the River Elbe and an amended description of Methylovulum psychrotolerans strain Eb1.</title>
        <authorList>
            <person name="Bussmann I.K."/>
            <person name="Klings K.-W."/>
            <person name="Warnstedt J."/>
            <person name="Hoppert M."/>
            <person name="Saborowski A."/>
            <person name="Horn F."/>
            <person name="Liebner S."/>
        </authorList>
    </citation>
    <scope>NUCLEOTIDE SEQUENCE [LARGE SCALE GENOMIC DNA]</scope>
    <source>
        <strain evidence="2 3">EbA</strain>
    </source>
</reference>
<accession>A0ABR9D6D9</accession>
<sequence>MNTSNSFYSDVMTGLFFVTGMLSFMSGQFILSTLLFGAASLTSNLNLATPVRI</sequence>
<evidence type="ECO:0000313" key="2">
    <source>
        <dbReference type="EMBL" id="MBD9358685.1"/>
    </source>
</evidence>
<dbReference type="Proteomes" id="UP000652176">
    <property type="component" value="Unassembled WGS sequence"/>
</dbReference>
<evidence type="ECO:0000313" key="3">
    <source>
        <dbReference type="Proteomes" id="UP000652176"/>
    </source>
</evidence>
<protein>
    <submittedName>
        <fullName evidence="2">Uncharacterized protein</fullName>
    </submittedName>
</protein>
<keyword evidence="1" id="KW-0472">Membrane</keyword>
<gene>
    <name evidence="2" type="ORF">IE877_22890</name>
</gene>
<dbReference type="EMBL" id="JACXSS010000001">
    <property type="protein sequence ID" value="MBD9358685.1"/>
    <property type="molecule type" value="Genomic_DNA"/>
</dbReference>